<dbReference type="Proteomes" id="UP000616151">
    <property type="component" value="Unassembled WGS sequence"/>
</dbReference>
<keyword evidence="2" id="KW-1185">Reference proteome</keyword>
<name>A0ACC5RC09_9HYPH</name>
<organism evidence="1 2">
    <name type="scientific">Taklimakanibacter albus</name>
    <dbReference type="NCBI Taxonomy" id="2800327"/>
    <lineage>
        <taxon>Bacteria</taxon>
        <taxon>Pseudomonadati</taxon>
        <taxon>Pseudomonadota</taxon>
        <taxon>Alphaproteobacteria</taxon>
        <taxon>Hyphomicrobiales</taxon>
        <taxon>Aestuariivirgaceae</taxon>
        <taxon>Taklimakanibacter</taxon>
    </lineage>
</organism>
<comment type="caution">
    <text evidence="1">The sequence shown here is derived from an EMBL/GenBank/DDBJ whole genome shotgun (WGS) entry which is preliminary data.</text>
</comment>
<proteinExistence type="predicted"/>
<accession>A0ACC5RC09</accession>
<reference evidence="1" key="1">
    <citation type="submission" date="2021-01" db="EMBL/GenBank/DDBJ databases">
        <authorList>
            <person name="Sun Q."/>
        </authorList>
    </citation>
    <scope>NUCLEOTIDE SEQUENCE</scope>
    <source>
        <strain evidence="1">YIM B02566</strain>
    </source>
</reference>
<sequence>MPEKLTAAEARATLEGIVALACRISKMDPKDFRVKEGGRQRTNNASIDLYSSVQNVEANINTTSARNGGLIRRSFAVVQFADNVPADLKIVEWDAKKDWGRGDYREIWSKPYSDLKARQEMASLMAESIGELRGTGE</sequence>
<protein>
    <submittedName>
        <fullName evidence="1">Uncharacterized protein</fullName>
    </submittedName>
</protein>
<evidence type="ECO:0000313" key="1">
    <source>
        <dbReference type="EMBL" id="MBK1870162.1"/>
    </source>
</evidence>
<dbReference type="EMBL" id="JAENHL010000008">
    <property type="protein sequence ID" value="MBK1870162.1"/>
    <property type="molecule type" value="Genomic_DNA"/>
</dbReference>
<gene>
    <name evidence="1" type="ORF">JHL16_27620</name>
</gene>
<evidence type="ECO:0000313" key="2">
    <source>
        <dbReference type="Proteomes" id="UP000616151"/>
    </source>
</evidence>